<reference evidence="1 2" key="1">
    <citation type="journal article" date="2019" name="Int. J. Syst. Evol. Microbiol.">
        <title>Photorhabdus khanii subsp. guanajuatensis subsp. nov., isolated from Heterorhabditis atacamensis, and Photorhabdus luminescens subsp. mexicana subsp. nov., isolated from Heterorhabditis mexicana entomopathogenic nematodes.</title>
        <authorList>
            <person name="Machado R.A.R."/>
            <person name="Bruno P."/>
            <person name="Arce C.C.M."/>
            <person name="Liechti N."/>
            <person name="Kohler A."/>
            <person name="Bernal J."/>
            <person name="Bruggmann R."/>
            <person name="Turlings T.C.J."/>
        </authorList>
    </citation>
    <scope>NUCLEOTIDE SEQUENCE [LARGE SCALE GENOMIC DNA]</scope>
    <source>
        <strain evidence="1 2">MEX20-17</strain>
    </source>
</reference>
<dbReference type="AlphaFoldDB" id="A0A4R4JKP9"/>
<gene>
    <name evidence="1" type="ORF">C5467_13620</name>
</gene>
<evidence type="ECO:0000313" key="1">
    <source>
        <dbReference type="EMBL" id="TDB54653.1"/>
    </source>
</evidence>
<proteinExistence type="predicted"/>
<dbReference type="EMBL" id="PUJY01000021">
    <property type="protein sequence ID" value="TDB54653.1"/>
    <property type="molecule type" value="Genomic_DNA"/>
</dbReference>
<dbReference type="RefSeq" id="WP_036847287.1">
    <property type="nucleotide sequence ID" value="NZ_CAWOJO010000021.1"/>
</dbReference>
<sequence>MNIIEKSKFSALYSGYSETEGSSWVGNLCYFSAGLEHLPIIVNKRRFLIEFVIPKHLFDPTVEPRVFDLDINKQFLLRRDHREINLYSLGEGNYMDRTTTDRKLFELDEDSALFIKTLRQALCKYVSITPSTTQFVFFAQGKYSEFIMNALKEFNDELSRHYRIRIIPELQGPFYGFELDIISITA</sequence>
<organism evidence="1 2">
    <name type="scientific">Photorhabdus khanii subsp. guanajuatensis</name>
    <dbReference type="NCBI Taxonomy" id="2100166"/>
    <lineage>
        <taxon>Bacteria</taxon>
        <taxon>Pseudomonadati</taxon>
        <taxon>Pseudomonadota</taxon>
        <taxon>Gammaproteobacteria</taxon>
        <taxon>Enterobacterales</taxon>
        <taxon>Morganellaceae</taxon>
        <taxon>Photorhabdus</taxon>
    </lineage>
</organism>
<dbReference type="Proteomes" id="UP000295598">
    <property type="component" value="Unassembled WGS sequence"/>
</dbReference>
<comment type="caution">
    <text evidence="1">The sequence shown here is derived from an EMBL/GenBank/DDBJ whole genome shotgun (WGS) entry which is preliminary data.</text>
</comment>
<name>A0A4R4JKP9_9GAMM</name>
<evidence type="ECO:0000313" key="2">
    <source>
        <dbReference type="Proteomes" id="UP000295598"/>
    </source>
</evidence>
<accession>A0A4R4JKP9</accession>
<protein>
    <submittedName>
        <fullName evidence="1">Uncharacterized protein</fullName>
    </submittedName>
</protein>